<dbReference type="Proteomes" id="UP000287033">
    <property type="component" value="Unassembled WGS sequence"/>
</dbReference>
<proteinExistence type="predicted"/>
<evidence type="ECO:0000313" key="3">
    <source>
        <dbReference type="Proteomes" id="UP000287033"/>
    </source>
</evidence>
<accession>A0A401SWV3</accession>
<dbReference type="EMBL" id="BEZZ01000635">
    <property type="protein sequence ID" value="GCC34836.1"/>
    <property type="molecule type" value="Genomic_DNA"/>
</dbReference>
<organism evidence="2 3">
    <name type="scientific">Chiloscyllium punctatum</name>
    <name type="common">Brownbanded bambooshark</name>
    <name type="synonym">Hemiscyllium punctatum</name>
    <dbReference type="NCBI Taxonomy" id="137246"/>
    <lineage>
        <taxon>Eukaryota</taxon>
        <taxon>Metazoa</taxon>
        <taxon>Chordata</taxon>
        <taxon>Craniata</taxon>
        <taxon>Vertebrata</taxon>
        <taxon>Chondrichthyes</taxon>
        <taxon>Elasmobranchii</taxon>
        <taxon>Galeomorphii</taxon>
        <taxon>Galeoidea</taxon>
        <taxon>Orectolobiformes</taxon>
        <taxon>Hemiscylliidae</taxon>
        <taxon>Chiloscyllium</taxon>
    </lineage>
</organism>
<feature type="compositionally biased region" description="Polar residues" evidence="1">
    <location>
        <begin position="93"/>
        <end position="104"/>
    </location>
</feature>
<evidence type="ECO:0000313" key="2">
    <source>
        <dbReference type="EMBL" id="GCC34836.1"/>
    </source>
</evidence>
<reference evidence="2 3" key="1">
    <citation type="journal article" date="2018" name="Nat. Ecol. Evol.">
        <title>Shark genomes provide insights into elasmobranch evolution and the origin of vertebrates.</title>
        <authorList>
            <person name="Hara Y"/>
            <person name="Yamaguchi K"/>
            <person name="Onimaru K"/>
            <person name="Kadota M"/>
            <person name="Koyanagi M"/>
            <person name="Keeley SD"/>
            <person name="Tatsumi K"/>
            <person name="Tanaka K"/>
            <person name="Motone F"/>
            <person name="Kageyama Y"/>
            <person name="Nozu R"/>
            <person name="Adachi N"/>
            <person name="Nishimura O"/>
            <person name="Nakagawa R"/>
            <person name="Tanegashima C"/>
            <person name="Kiyatake I"/>
            <person name="Matsumoto R"/>
            <person name="Murakumo K"/>
            <person name="Nishida K"/>
            <person name="Terakita A"/>
            <person name="Kuratani S"/>
            <person name="Sato K"/>
            <person name="Hyodo S Kuraku.S."/>
        </authorList>
    </citation>
    <scope>NUCLEOTIDE SEQUENCE [LARGE SCALE GENOMIC DNA]</scope>
</reference>
<sequence length="104" mass="11964">MLGLRLYCTDRASKRFKQEDTEKETKSLCCETYRRLKLFFSGCEISLIAPMTRCIDLHFFKGTSPRVSRERSKSRGFIALCRADRGKARTPRNECSSSVQCAVQ</sequence>
<feature type="region of interest" description="Disordered" evidence="1">
    <location>
        <begin position="85"/>
        <end position="104"/>
    </location>
</feature>
<evidence type="ECO:0000256" key="1">
    <source>
        <dbReference type="SAM" id="MobiDB-lite"/>
    </source>
</evidence>
<keyword evidence="3" id="KW-1185">Reference proteome</keyword>
<comment type="caution">
    <text evidence="2">The sequence shown here is derived from an EMBL/GenBank/DDBJ whole genome shotgun (WGS) entry which is preliminary data.</text>
</comment>
<protein>
    <submittedName>
        <fullName evidence="2">Uncharacterized protein</fullName>
    </submittedName>
</protein>
<name>A0A401SWV3_CHIPU</name>
<gene>
    <name evidence="2" type="ORF">chiPu_0013313</name>
</gene>
<dbReference type="AlphaFoldDB" id="A0A401SWV3"/>